<feature type="domain" description="Response regulatory" evidence="3">
    <location>
        <begin position="5"/>
        <end position="127"/>
    </location>
</feature>
<dbReference type="InterPro" id="IPR011006">
    <property type="entry name" value="CheY-like_superfamily"/>
</dbReference>
<evidence type="ECO:0000259" key="3">
    <source>
        <dbReference type="PROSITE" id="PS50110"/>
    </source>
</evidence>
<evidence type="ECO:0000313" key="5">
    <source>
        <dbReference type="Proteomes" id="UP000474175"/>
    </source>
</evidence>
<comment type="caution">
    <text evidence="4">The sequence shown here is derived from an EMBL/GenBank/DDBJ whole genome shotgun (WGS) entry which is preliminary data.</text>
</comment>
<dbReference type="SUPFAM" id="SSF52172">
    <property type="entry name" value="CheY-like"/>
    <property type="match status" value="1"/>
</dbReference>
<dbReference type="Proteomes" id="UP000474175">
    <property type="component" value="Unassembled WGS sequence"/>
</dbReference>
<dbReference type="SMART" id="SM00448">
    <property type="entry name" value="REC"/>
    <property type="match status" value="1"/>
</dbReference>
<dbReference type="AlphaFoldDB" id="A0A6L9LAG2"/>
<accession>A0A6L9LAG2</accession>
<dbReference type="GO" id="GO:0000160">
    <property type="term" value="P:phosphorelay signal transduction system"/>
    <property type="evidence" value="ECO:0007669"/>
    <property type="project" value="InterPro"/>
</dbReference>
<keyword evidence="1 2" id="KW-0597">Phosphoprotein</keyword>
<dbReference type="InterPro" id="IPR050595">
    <property type="entry name" value="Bact_response_regulator"/>
</dbReference>
<evidence type="ECO:0000256" key="1">
    <source>
        <dbReference type="ARBA" id="ARBA00022553"/>
    </source>
</evidence>
<dbReference type="EMBL" id="JAAFZH010000011">
    <property type="protein sequence ID" value="NDU97430.1"/>
    <property type="molecule type" value="Genomic_DNA"/>
</dbReference>
<name>A0A6L9LAG2_9BACT</name>
<protein>
    <submittedName>
        <fullName evidence="4">Response regulator</fullName>
    </submittedName>
</protein>
<dbReference type="InterPro" id="IPR001789">
    <property type="entry name" value="Sig_transdc_resp-reg_receiver"/>
</dbReference>
<dbReference type="Pfam" id="PF00072">
    <property type="entry name" value="Response_reg"/>
    <property type="match status" value="1"/>
</dbReference>
<feature type="modified residue" description="4-aspartylphosphate" evidence="2">
    <location>
        <position position="59"/>
    </location>
</feature>
<dbReference type="PROSITE" id="PS50110">
    <property type="entry name" value="RESPONSE_REGULATORY"/>
    <property type="match status" value="1"/>
</dbReference>
<dbReference type="PANTHER" id="PTHR44591">
    <property type="entry name" value="STRESS RESPONSE REGULATOR PROTEIN 1"/>
    <property type="match status" value="1"/>
</dbReference>
<gene>
    <name evidence="4" type="ORF">GK108_21280</name>
</gene>
<proteinExistence type="predicted"/>
<evidence type="ECO:0000313" key="4">
    <source>
        <dbReference type="EMBL" id="NDU97430.1"/>
    </source>
</evidence>
<dbReference type="RefSeq" id="WP_163952865.1">
    <property type="nucleotide sequence ID" value="NZ_JAAFZH010000011.1"/>
</dbReference>
<dbReference type="Gene3D" id="3.40.50.2300">
    <property type="match status" value="1"/>
</dbReference>
<organism evidence="4 5">
    <name type="scientific">Spirosoma terrae</name>
    <dbReference type="NCBI Taxonomy" id="1968276"/>
    <lineage>
        <taxon>Bacteria</taxon>
        <taxon>Pseudomonadati</taxon>
        <taxon>Bacteroidota</taxon>
        <taxon>Cytophagia</taxon>
        <taxon>Cytophagales</taxon>
        <taxon>Cytophagaceae</taxon>
        <taxon>Spirosoma</taxon>
    </lineage>
</organism>
<sequence>MRKKTILLVDDEEEIAEVLNRAAASVFPEVTFVHVNSFTQAVIYLNGLNGMGPNLILLDLDLKSDLSGFDFLDRIRQHPQGRLIPTIMLTSNRTEATAQEAYARGANAFTPKPFTYAEWKLYVRQIRDFWFQTATIPWLYFDPSDQLS</sequence>
<keyword evidence="5" id="KW-1185">Reference proteome</keyword>
<dbReference type="PANTHER" id="PTHR44591:SF3">
    <property type="entry name" value="RESPONSE REGULATORY DOMAIN-CONTAINING PROTEIN"/>
    <property type="match status" value="1"/>
</dbReference>
<reference evidence="4 5" key="1">
    <citation type="submission" date="2020-02" db="EMBL/GenBank/DDBJ databases">
        <title>Draft genome sequence of two Spirosoma agri KCTC 52727 and Spirosoma terrae KCTC 52035.</title>
        <authorList>
            <person name="Rojas J."/>
            <person name="Ambika Manirajan B."/>
            <person name="Suarez C."/>
            <person name="Ratering S."/>
            <person name="Schnell S."/>
        </authorList>
    </citation>
    <scope>NUCLEOTIDE SEQUENCE [LARGE SCALE GENOMIC DNA]</scope>
    <source>
        <strain evidence="4 5">KCTC 52035</strain>
    </source>
</reference>
<evidence type="ECO:0000256" key="2">
    <source>
        <dbReference type="PROSITE-ProRule" id="PRU00169"/>
    </source>
</evidence>